<dbReference type="AlphaFoldDB" id="F8NQM9"/>
<organism>
    <name type="scientific">Serpula lacrymans var. lacrymans (strain S7.9)</name>
    <name type="common">Dry rot fungus</name>
    <dbReference type="NCBI Taxonomy" id="578457"/>
    <lineage>
        <taxon>Eukaryota</taxon>
        <taxon>Fungi</taxon>
        <taxon>Dikarya</taxon>
        <taxon>Basidiomycota</taxon>
        <taxon>Agaricomycotina</taxon>
        <taxon>Agaricomycetes</taxon>
        <taxon>Agaricomycetidae</taxon>
        <taxon>Boletales</taxon>
        <taxon>Coniophorineae</taxon>
        <taxon>Serpulaceae</taxon>
        <taxon>Serpula</taxon>
    </lineage>
</organism>
<gene>
    <name evidence="1" type="ORF">SERLADRAFT_347674</name>
</gene>
<dbReference type="GeneID" id="18809149"/>
<proteinExistence type="predicted"/>
<dbReference type="OrthoDB" id="2673954at2759"/>
<dbReference type="Proteomes" id="UP000008064">
    <property type="component" value="Unassembled WGS sequence"/>
</dbReference>
<reference evidence="1" key="1">
    <citation type="submission" date="2011-04" db="EMBL/GenBank/DDBJ databases">
        <title>Evolution of plant cell wall degrading machinery underlies the functional diversity of forest fungi.</title>
        <authorList>
            <consortium name="US DOE Joint Genome Institute (JGI-PGF)"/>
            <person name="Eastwood D.C."/>
            <person name="Floudas D."/>
            <person name="Binder M."/>
            <person name="Majcherczyk A."/>
            <person name="Schneider P."/>
            <person name="Aerts A."/>
            <person name="Asiegbu F.O."/>
            <person name="Baker S.E."/>
            <person name="Barry K."/>
            <person name="Bendiksby M."/>
            <person name="Blumentritt M."/>
            <person name="Coutinho P.M."/>
            <person name="Cullen D."/>
            <person name="Cullen D."/>
            <person name="Gathman A."/>
            <person name="Goodell B."/>
            <person name="Henrissat B."/>
            <person name="Ihrmark K."/>
            <person name="Kauserud H."/>
            <person name="Kohler A."/>
            <person name="LaButti K."/>
            <person name="Lapidus A."/>
            <person name="Lavin J.L."/>
            <person name="Lee Y.-H."/>
            <person name="Lindquist E."/>
            <person name="Lilly W."/>
            <person name="Lucas S."/>
            <person name="Morin E."/>
            <person name="Murat C."/>
            <person name="Oguiza J.A."/>
            <person name="Park J."/>
            <person name="Pisabarro A.G."/>
            <person name="Riley R."/>
            <person name="Rosling A."/>
            <person name="Salamov A."/>
            <person name="Schmidt O."/>
            <person name="Schmutz J."/>
            <person name="Skrede I."/>
            <person name="Stenlid J."/>
            <person name="Wiebenga A."/>
            <person name="Xie X."/>
            <person name="Kues U."/>
            <person name="Hibbett D.S."/>
            <person name="Hoffmeister D."/>
            <person name="Hogberg N."/>
            <person name="Martin F."/>
            <person name="Grigoriev I.V."/>
            <person name="Watkinson S.C."/>
        </authorList>
    </citation>
    <scope>NUCLEOTIDE SEQUENCE</scope>
    <source>
        <strain evidence="1">S7.9</strain>
    </source>
</reference>
<protein>
    <recommendedName>
        <fullName evidence="2">Integrase catalytic domain-containing protein</fullName>
    </recommendedName>
</protein>
<evidence type="ECO:0000313" key="1">
    <source>
        <dbReference type="EMBL" id="EGO26635.1"/>
    </source>
</evidence>
<feature type="non-terminal residue" evidence="1">
    <location>
        <position position="1"/>
    </location>
</feature>
<evidence type="ECO:0008006" key="2">
    <source>
        <dbReference type="Google" id="ProtNLM"/>
    </source>
</evidence>
<dbReference type="EMBL" id="GL945432">
    <property type="protein sequence ID" value="EGO26635.1"/>
    <property type="molecule type" value="Genomic_DNA"/>
</dbReference>
<name>F8NQM9_SERL9</name>
<accession>F8NQM9</accession>
<sequence length="71" mass="8234">TLMGKARSMRLACQAPPNLWDEFIMTANYLTIQTTTHSLMHTTLYELWFVHKPDISHLQVNGSWAFVLIQN</sequence>
<dbReference type="RefSeq" id="XP_007316808.1">
    <property type="nucleotide sequence ID" value="XM_007316746.1"/>
</dbReference>
<dbReference type="HOGENOM" id="CLU_2747163_0_0_1"/>
<dbReference type="KEGG" id="sla:SERLADRAFT_347674"/>